<organism evidence="1">
    <name type="scientific">Chryseobacterium indologenes</name>
    <name type="common">Flavobacterium indologenes</name>
    <dbReference type="NCBI Taxonomy" id="253"/>
    <lineage>
        <taxon>Bacteria</taxon>
        <taxon>Pseudomonadati</taxon>
        <taxon>Bacteroidota</taxon>
        <taxon>Flavobacteriia</taxon>
        <taxon>Flavobacteriales</taxon>
        <taxon>Weeksellaceae</taxon>
        <taxon>Chryseobacterium group</taxon>
        <taxon>Chryseobacterium</taxon>
    </lineage>
</organism>
<proteinExistence type="predicted"/>
<sequence length="199" mass="23075">MITDSKNNMMIKIFSLTFTKVRRFLLFILLICNLQLIKAVSRCDKETSSDHPMQTDIIVIVEGTTITGIENVNISYPDKKRSDSKLRKKGAIVQGKKKRRKKFHISVAHKYSGALFLFRKAPTSETSLLISSDRQKQVINPDQNKKEQIKPENSFHVSICLSDICFKNTYKSHWFSTFNFFRNYQRPPPDNHVIFLTSV</sequence>
<reference evidence="1" key="1">
    <citation type="submission" date="2019-01" db="EMBL/GenBank/DDBJ databases">
        <title>Whole Genome Sequencing for Putative Detection of Antimicrobial Resistance and Potential Virulence Factors in Chryseobacterium indologenes isolated from Nile Tilapia in Tanzania.</title>
        <authorList>
            <person name="Mwega E."/>
            <person name="Mutoloki S."/>
            <person name="Mugimba K."/>
            <person name="Colquhoun D."/>
            <person name="Mdegela R."/>
            <person name="Evensen O."/>
            <person name="Wasteson Y."/>
        </authorList>
    </citation>
    <scope>NUCLEOTIDE SEQUENCE [LARGE SCALE GENOMIC DNA]</scope>
    <source>
        <strain evidence="1">StR 01</strain>
    </source>
</reference>
<dbReference type="EMBL" id="CP035532">
    <property type="protein sequence ID" value="QBA20148.1"/>
    <property type="molecule type" value="Genomic_DNA"/>
</dbReference>
<dbReference type="AlphaFoldDB" id="A0A411DID3"/>
<protein>
    <submittedName>
        <fullName evidence="1">Uncharacterized protein</fullName>
    </submittedName>
</protein>
<gene>
    <name evidence="1" type="ORF">EU348_02795</name>
</gene>
<accession>A0A411DID3</accession>
<evidence type="ECO:0000313" key="1">
    <source>
        <dbReference type="EMBL" id="QBA20148.1"/>
    </source>
</evidence>
<name>A0A411DID3_CHRID</name>